<dbReference type="InterPro" id="IPR011262">
    <property type="entry name" value="DNA-dir_RNA_pol_insert"/>
</dbReference>
<sequence>MDVDQRRLVGITAERVTNVSSTDYPGHHYGEDHSWNLEEFKRNLKVKVQRLSNRSIEFDLVGVDASIANAFRRIMIAEVPTIAIENVYVWDNTSVIVDEVLAHRLGLVPLNVDPDQMQPRKDIPTDRDTIIFDLAVACTRKSHSSANATEPEDLYDNHEVLSSHLKWRPVGEQEEVFANKPPAPTNPNIVLAKLRPGQAVHMELHAVKGVGKDHAKFSPVATASYRLLPHIKIKKPIPPELADKFQKCFSPGVIRVDPNTKAVSVDPKNVRRDTVSREVLRHPEFQDSVELSRVRDHFLFSVESESAYAPEWLLAESIKILREKVKEVKAEALKLRDQDAEQSVADGDVSMEAA</sequence>
<dbReference type="FunFam" id="2.170.120.12:FF:000003">
    <property type="entry name" value="Dna-directed rna polymerases i and iii subunit"/>
    <property type="match status" value="1"/>
</dbReference>
<dbReference type="Pfam" id="PF01000">
    <property type="entry name" value="RNA_pol_A_bac"/>
    <property type="match status" value="1"/>
</dbReference>
<dbReference type="HOGENOM" id="CLU_038421_0_1_1"/>
<dbReference type="GO" id="GO:0042797">
    <property type="term" value="P:tRNA transcription by RNA polymerase III"/>
    <property type="evidence" value="ECO:0007669"/>
    <property type="project" value="EnsemblFungi"/>
</dbReference>
<dbReference type="GO" id="GO:0003677">
    <property type="term" value="F:DNA binding"/>
    <property type="evidence" value="ECO:0007669"/>
    <property type="project" value="InterPro"/>
</dbReference>
<dbReference type="InterPro" id="IPR022842">
    <property type="entry name" value="RNAP_Rpo3/Rpb3/RPAC1"/>
</dbReference>
<dbReference type="SUPFAM" id="SSF56553">
    <property type="entry name" value="Insert subdomain of RNA polymerase alpha subunit"/>
    <property type="match status" value="1"/>
</dbReference>
<dbReference type="GeneID" id="9587856"/>
<dbReference type="InterPro" id="IPR001514">
    <property type="entry name" value="DNA-dir_RNA_pol_30-40kDasu_CS"/>
</dbReference>
<dbReference type="InterPro" id="IPR011263">
    <property type="entry name" value="DNA-dir_RNA_pol_RpoA/D/Rpb3"/>
</dbReference>
<keyword evidence="9" id="KW-1185">Reference proteome</keyword>
<dbReference type="OrthoDB" id="270173at2759"/>
<dbReference type="HAMAP" id="MF_00320">
    <property type="entry name" value="RNApol_arch_Rpo3"/>
    <property type="match status" value="1"/>
</dbReference>
<dbReference type="CDD" id="cd07032">
    <property type="entry name" value="RNAP_I_II_AC40"/>
    <property type="match status" value="1"/>
</dbReference>
<comment type="subcellular location">
    <subcellularLocation>
        <location evidence="1">Nucleus</location>
    </subcellularLocation>
</comment>
<dbReference type="SUPFAM" id="SSF55257">
    <property type="entry name" value="RBP11-like subunits of RNA polymerase"/>
    <property type="match status" value="1"/>
</dbReference>
<evidence type="ECO:0000256" key="4">
    <source>
        <dbReference type="ARBA" id="ARBA00023163"/>
    </source>
</evidence>
<dbReference type="AlphaFoldDB" id="D8PQE9"/>
<dbReference type="EMBL" id="GL377302">
    <property type="protein sequence ID" value="EFJ01683.1"/>
    <property type="molecule type" value="Genomic_DNA"/>
</dbReference>
<dbReference type="STRING" id="578458.D8PQE9"/>
<evidence type="ECO:0000313" key="8">
    <source>
        <dbReference type="EMBL" id="EFJ01683.1"/>
    </source>
</evidence>
<dbReference type="Gene3D" id="2.170.120.12">
    <property type="entry name" value="DNA-directed RNA polymerase, insert domain"/>
    <property type="match status" value="1"/>
</dbReference>
<dbReference type="GO" id="GO:0005736">
    <property type="term" value="C:RNA polymerase I complex"/>
    <property type="evidence" value="ECO:0007669"/>
    <property type="project" value="EnsemblFungi"/>
</dbReference>
<protein>
    <recommendedName>
        <fullName evidence="2">DNA-directed RNA polymerases I and III subunit RPAC1</fullName>
    </recommendedName>
</protein>
<keyword evidence="4" id="KW-0804">Transcription</keyword>
<evidence type="ECO:0000256" key="6">
    <source>
        <dbReference type="ARBA" id="ARBA00025804"/>
    </source>
</evidence>
<dbReference type="NCBIfam" id="NF001988">
    <property type="entry name" value="PRK00783.1"/>
    <property type="match status" value="1"/>
</dbReference>
<evidence type="ECO:0000256" key="2">
    <source>
        <dbReference type="ARBA" id="ARBA00022083"/>
    </source>
</evidence>
<evidence type="ECO:0000259" key="7">
    <source>
        <dbReference type="SMART" id="SM00662"/>
    </source>
</evidence>
<dbReference type="GO" id="GO:0055029">
    <property type="term" value="C:nuclear DNA-directed RNA polymerase complex"/>
    <property type="evidence" value="ECO:0007669"/>
    <property type="project" value="UniProtKB-ARBA"/>
</dbReference>
<dbReference type="InParanoid" id="D8PQE9"/>
<reference evidence="8 9" key="1">
    <citation type="journal article" date="2010" name="Nat. Biotechnol.">
        <title>Genome sequence of the model mushroom Schizophyllum commune.</title>
        <authorList>
            <person name="Ohm R.A."/>
            <person name="de Jong J.F."/>
            <person name="Lugones L.G."/>
            <person name="Aerts A."/>
            <person name="Kothe E."/>
            <person name="Stajich J.E."/>
            <person name="de Vries R.P."/>
            <person name="Record E."/>
            <person name="Levasseur A."/>
            <person name="Baker S.E."/>
            <person name="Bartholomew K.A."/>
            <person name="Coutinho P.M."/>
            <person name="Erdmann S."/>
            <person name="Fowler T.J."/>
            <person name="Gathman A.C."/>
            <person name="Lombard V."/>
            <person name="Henrissat B."/>
            <person name="Knabe N."/>
            <person name="Kuees U."/>
            <person name="Lilly W.W."/>
            <person name="Lindquist E."/>
            <person name="Lucas S."/>
            <person name="Magnuson J.K."/>
            <person name="Piumi F."/>
            <person name="Raudaskoski M."/>
            <person name="Salamov A."/>
            <person name="Schmutz J."/>
            <person name="Schwarze F.W.M.R."/>
            <person name="vanKuyk P.A."/>
            <person name="Horton J.S."/>
            <person name="Grigoriev I.V."/>
            <person name="Woesten H.A.B."/>
        </authorList>
    </citation>
    <scope>NUCLEOTIDE SEQUENCE [LARGE SCALE GENOMIC DNA]</scope>
    <source>
        <strain evidence="9">H4-8 / FGSC 9210</strain>
    </source>
</reference>
<dbReference type="PANTHER" id="PTHR11800">
    <property type="entry name" value="DNA-DIRECTED RNA POLYMERASE"/>
    <property type="match status" value="1"/>
</dbReference>
<dbReference type="GO" id="GO:0006362">
    <property type="term" value="P:transcription elongation by RNA polymerase I"/>
    <property type="evidence" value="ECO:0007669"/>
    <property type="project" value="EnsemblFungi"/>
</dbReference>
<dbReference type="GO" id="GO:0005666">
    <property type="term" value="C:RNA polymerase III complex"/>
    <property type="evidence" value="ECO:0007669"/>
    <property type="project" value="EnsemblFungi"/>
</dbReference>
<dbReference type="KEGG" id="scm:SCHCO_02575395"/>
<dbReference type="InterPro" id="IPR036643">
    <property type="entry name" value="RNApol_insert_sf"/>
</dbReference>
<dbReference type="Pfam" id="PF01193">
    <property type="entry name" value="RNA_pol_L"/>
    <property type="match status" value="1"/>
</dbReference>
<dbReference type="GO" id="GO:0003899">
    <property type="term" value="F:DNA-directed RNA polymerase activity"/>
    <property type="evidence" value="ECO:0007669"/>
    <property type="project" value="EnsemblFungi"/>
</dbReference>
<organism evidence="9">
    <name type="scientific">Schizophyllum commune (strain H4-8 / FGSC 9210)</name>
    <name type="common">Split gill fungus</name>
    <dbReference type="NCBI Taxonomy" id="578458"/>
    <lineage>
        <taxon>Eukaryota</taxon>
        <taxon>Fungi</taxon>
        <taxon>Dikarya</taxon>
        <taxon>Basidiomycota</taxon>
        <taxon>Agaricomycotina</taxon>
        <taxon>Agaricomycetes</taxon>
        <taxon>Agaricomycetidae</taxon>
        <taxon>Agaricales</taxon>
        <taxon>Schizophyllaceae</taxon>
        <taxon>Schizophyllum</taxon>
    </lineage>
</organism>
<dbReference type="InterPro" id="IPR050518">
    <property type="entry name" value="Rpo3/RPB3_RNA_Pol_subunit"/>
</dbReference>
<dbReference type="RefSeq" id="XP_003036585.1">
    <property type="nucleotide sequence ID" value="XM_003036539.1"/>
</dbReference>
<dbReference type="SMART" id="SM00662">
    <property type="entry name" value="RPOLD"/>
    <property type="match status" value="1"/>
</dbReference>
<name>D8PQE9_SCHCM</name>
<keyword evidence="5" id="KW-0539">Nucleus</keyword>
<dbReference type="Proteomes" id="UP000007431">
    <property type="component" value="Unassembled WGS sequence"/>
</dbReference>
<proteinExistence type="inferred from homology"/>
<dbReference type="eggNOG" id="KOG1521">
    <property type="taxonomic scope" value="Eukaryota"/>
</dbReference>
<accession>D8PQE9</accession>
<keyword evidence="3" id="KW-0240">DNA-directed RNA polymerase</keyword>
<dbReference type="GO" id="GO:0006361">
    <property type="term" value="P:transcription initiation at RNA polymerase I promoter"/>
    <property type="evidence" value="ECO:0007669"/>
    <property type="project" value="EnsemblFungi"/>
</dbReference>
<dbReference type="GO" id="GO:0006386">
    <property type="term" value="P:termination of RNA polymerase III transcription"/>
    <property type="evidence" value="ECO:0007669"/>
    <property type="project" value="EnsemblFungi"/>
</dbReference>
<dbReference type="OMA" id="KKKCRAF"/>
<evidence type="ECO:0000256" key="3">
    <source>
        <dbReference type="ARBA" id="ARBA00022478"/>
    </source>
</evidence>
<dbReference type="GO" id="GO:0006384">
    <property type="term" value="P:transcription initiation at RNA polymerase III promoter"/>
    <property type="evidence" value="ECO:0007669"/>
    <property type="project" value="EnsemblFungi"/>
</dbReference>
<dbReference type="InterPro" id="IPR036603">
    <property type="entry name" value="RBP11-like"/>
</dbReference>
<dbReference type="PANTHER" id="PTHR11800:SF13">
    <property type="entry name" value="DNA-DIRECTED RNA POLYMERASES I AND III SUBUNIT RPAC1"/>
    <property type="match status" value="1"/>
</dbReference>
<gene>
    <name evidence="8" type="ORF">SCHCODRAFT_45907</name>
</gene>
<dbReference type="VEuPathDB" id="FungiDB:SCHCODRAFT_02575395"/>
<evidence type="ECO:0000313" key="9">
    <source>
        <dbReference type="Proteomes" id="UP000007431"/>
    </source>
</evidence>
<feature type="domain" description="DNA-directed RNA polymerase RpoA/D/Rpb3-type" evidence="7">
    <location>
        <begin position="55"/>
        <end position="331"/>
    </location>
</feature>
<dbReference type="GO" id="GO:0046983">
    <property type="term" value="F:protein dimerization activity"/>
    <property type="evidence" value="ECO:0007669"/>
    <property type="project" value="InterPro"/>
</dbReference>
<dbReference type="PROSITE" id="PS00446">
    <property type="entry name" value="RNA_POL_D_30KD"/>
    <property type="match status" value="1"/>
</dbReference>
<evidence type="ECO:0000256" key="5">
    <source>
        <dbReference type="ARBA" id="ARBA00023242"/>
    </source>
</evidence>
<comment type="similarity">
    <text evidence="6">Belongs to the archaeal Rpo3/eukaryotic RPB3 RNA polymerase subunit family.</text>
</comment>
<dbReference type="InterPro" id="IPR033901">
    <property type="entry name" value="RNAPI/III_AC40"/>
</dbReference>
<dbReference type="GO" id="GO:0006363">
    <property type="term" value="P:termination of RNA polymerase I transcription"/>
    <property type="evidence" value="ECO:0007669"/>
    <property type="project" value="EnsemblFungi"/>
</dbReference>
<dbReference type="FunCoup" id="D8PQE9">
    <property type="interactions" value="419"/>
</dbReference>
<dbReference type="Gene3D" id="3.30.1360.10">
    <property type="entry name" value="RNA polymerase, RBP11-like subunit"/>
    <property type="match status" value="1"/>
</dbReference>
<evidence type="ECO:0000256" key="1">
    <source>
        <dbReference type="ARBA" id="ARBA00004123"/>
    </source>
</evidence>